<accession>A0A1H9UK20</accession>
<gene>
    <name evidence="3" type="ORF">SAMN04487818_107289</name>
</gene>
<dbReference type="InterPro" id="IPR018309">
    <property type="entry name" value="Tscrpt_reg_PadR_C"/>
</dbReference>
<feature type="domain" description="Transcription regulator PadR C-terminal" evidence="2">
    <location>
        <begin position="92"/>
        <end position="176"/>
    </location>
</feature>
<proteinExistence type="predicted"/>
<evidence type="ECO:0000313" key="4">
    <source>
        <dbReference type="Proteomes" id="UP000199051"/>
    </source>
</evidence>
<dbReference type="EMBL" id="FOGI01000007">
    <property type="protein sequence ID" value="SES09638.1"/>
    <property type="molecule type" value="Genomic_DNA"/>
</dbReference>
<dbReference type="Gene3D" id="1.10.10.10">
    <property type="entry name" value="Winged helix-like DNA-binding domain superfamily/Winged helix DNA-binding domain"/>
    <property type="match status" value="1"/>
</dbReference>
<dbReference type="InterPro" id="IPR005149">
    <property type="entry name" value="Tscrpt_reg_PadR_N"/>
</dbReference>
<dbReference type="Pfam" id="PF10400">
    <property type="entry name" value="Vir_act_alpha_C"/>
    <property type="match status" value="1"/>
</dbReference>
<keyword evidence="4" id="KW-1185">Reference proteome</keyword>
<reference evidence="4" key="1">
    <citation type="submission" date="2016-10" db="EMBL/GenBank/DDBJ databases">
        <authorList>
            <person name="Varghese N."/>
            <person name="Submissions S."/>
        </authorList>
    </citation>
    <scope>NUCLEOTIDE SEQUENCE [LARGE SCALE GENOMIC DNA]</scope>
    <source>
        <strain evidence="4">DSM 44260</strain>
    </source>
</reference>
<evidence type="ECO:0000259" key="1">
    <source>
        <dbReference type="Pfam" id="PF03551"/>
    </source>
</evidence>
<evidence type="ECO:0000313" key="3">
    <source>
        <dbReference type="EMBL" id="SES09638.1"/>
    </source>
</evidence>
<sequence>MALEHAILVALSEHTGTGYELARRFDRSGGDFWQATHQQIYRVLNRMADGGWVAVEHVEQTGRPDKKVYTVTAPGQAELKRWLAEPTQPVQVRDDLAVKIRGACFGDQAAVLAEVERHRAHHAERLAGYEVVERHDFPDRDALTGHRLHEYLTLRGSITTERGLVAWYDEVRTALRRDSPA</sequence>
<dbReference type="RefSeq" id="WP_092779652.1">
    <property type="nucleotide sequence ID" value="NZ_FOGI01000007.1"/>
</dbReference>
<dbReference type="Gene3D" id="6.10.140.190">
    <property type="match status" value="1"/>
</dbReference>
<evidence type="ECO:0000259" key="2">
    <source>
        <dbReference type="Pfam" id="PF10400"/>
    </source>
</evidence>
<dbReference type="Proteomes" id="UP000199051">
    <property type="component" value="Unassembled WGS sequence"/>
</dbReference>
<protein>
    <submittedName>
        <fullName evidence="3">Transcriptional regulator, PadR family</fullName>
    </submittedName>
</protein>
<organism evidence="3 4">
    <name type="scientific">Actinokineospora terrae</name>
    <dbReference type="NCBI Taxonomy" id="155974"/>
    <lineage>
        <taxon>Bacteria</taxon>
        <taxon>Bacillati</taxon>
        <taxon>Actinomycetota</taxon>
        <taxon>Actinomycetes</taxon>
        <taxon>Pseudonocardiales</taxon>
        <taxon>Pseudonocardiaceae</taxon>
        <taxon>Actinokineospora</taxon>
    </lineage>
</organism>
<feature type="domain" description="Transcription regulator PadR N-terminal" evidence="1">
    <location>
        <begin position="7"/>
        <end position="80"/>
    </location>
</feature>
<name>A0A1H9UK20_9PSEU</name>
<dbReference type="InterPro" id="IPR036390">
    <property type="entry name" value="WH_DNA-bd_sf"/>
</dbReference>
<dbReference type="STRING" id="155974.SAMN04487818_107289"/>
<dbReference type="InterPro" id="IPR036388">
    <property type="entry name" value="WH-like_DNA-bd_sf"/>
</dbReference>
<dbReference type="PANTHER" id="PTHR43252">
    <property type="entry name" value="TRANSCRIPTIONAL REGULATOR YQJI"/>
    <property type="match status" value="1"/>
</dbReference>
<dbReference type="SUPFAM" id="SSF46785">
    <property type="entry name" value="Winged helix' DNA-binding domain"/>
    <property type="match status" value="1"/>
</dbReference>
<dbReference type="AlphaFoldDB" id="A0A1H9UK20"/>
<dbReference type="Pfam" id="PF03551">
    <property type="entry name" value="PadR"/>
    <property type="match status" value="1"/>
</dbReference>
<dbReference type="PANTHER" id="PTHR43252:SF4">
    <property type="entry name" value="TRANSCRIPTIONAL REGULATORY PROTEIN"/>
    <property type="match status" value="1"/>
</dbReference>